<sequence>MSRKTLLRVGGLAAAASAIMLSTSGLASASVAPTYVTADSSCQALEFTRVEGGHDHMYVDPTIDNSDCWYGIWDDNTDWWAPGFPSNSPAGNQGDVWDGPGQTLHVIVQDAANDTQADGPKN</sequence>
<evidence type="ECO:0000313" key="3">
    <source>
        <dbReference type="Proteomes" id="UP000317940"/>
    </source>
</evidence>
<keyword evidence="3" id="KW-1185">Reference proteome</keyword>
<reference evidence="2 3" key="1">
    <citation type="submission" date="2019-06" db="EMBL/GenBank/DDBJ databases">
        <title>Sequencing the genomes of 1000 actinobacteria strains.</title>
        <authorList>
            <person name="Klenk H.-P."/>
        </authorList>
    </citation>
    <scope>NUCLEOTIDE SEQUENCE [LARGE SCALE GENOMIC DNA]</scope>
    <source>
        <strain evidence="2 3">DSM 44826</strain>
    </source>
</reference>
<dbReference type="Proteomes" id="UP000317940">
    <property type="component" value="Unassembled WGS sequence"/>
</dbReference>
<gene>
    <name evidence="2" type="ORF">FHX73_13570</name>
</gene>
<comment type="caution">
    <text evidence="2">The sequence shown here is derived from an EMBL/GenBank/DDBJ whole genome shotgun (WGS) entry which is preliminary data.</text>
</comment>
<protein>
    <recommendedName>
        <fullName evidence="4">Secreted protein</fullName>
    </recommendedName>
</protein>
<name>A0A561TTU2_9ACTN</name>
<accession>A0A561TTU2</accession>
<proteinExistence type="predicted"/>
<dbReference type="AlphaFoldDB" id="A0A561TTU2"/>
<feature type="signal peptide" evidence="1">
    <location>
        <begin position="1"/>
        <end position="29"/>
    </location>
</feature>
<dbReference type="EMBL" id="VIWT01000003">
    <property type="protein sequence ID" value="TWF90523.1"/>
    <property type="molecule type" value="Genomic_DNA"/>
</dbReference>
<feature type="chain" id="PRO_5021797701" description="Secreted protein" evidence="1">
    <location>
        <begin position="30"/>
        <end position="122"/>
    </location>
</feature>
<organism evidence="2 3">
    <name type="scientific">Kitasatospora viridis</name>
    <dbReference type="NCBI Taxonomy" id="281105"/>
    <lineage>
        <taxon>Bacteria</taxon>
        <taxon>Bacillati</taxon>
        <taxon>Actinomycetota</taxon>
        <taxon>Actinomycetes</taxon>
        <taxon>Kitasatosporales</taxon>
        <taxon>Streptomycetaceae</taxon>
        <taxon>Kitasatospora</taxon>
    </lineage>
</organism>
<dbReference type="RefSeq" id="WP_145909716.1">
    <property type="nucleotide sequence ID" value="NZ_BAAAMZ010000001.1"/>
</dbReference>
<evidence type="ECO:0000313" key="2">
    <source>
        <dbReference type="EMBL" id="TWF90523.1"/>
    </source>
</evidence>
<evidence type="ECO:0008006" key="4">
    <source>
        <dbReference type="Google" id="ProtNLM"/>
    </source>
</evidence>
<evidence type="ECO:0000256" key="1">
    <source>
        <dbReference type="SAM" id="SignalP"/>
    </source>
</evidence>
<dbReference type="OrthoDB" id="3473875at2"/>
<keyword evidence="1" id="KW-0732">Signal</keyword>